<name>A0A6C0BLN3_9ZZZZ</name>
<proteinExistence type="predicted"/>
<dbReference type="AlphaFoldDB" id="A0A6C0BLN3"/>
<organism evidence="2">
    <name type="scientific">viral metagenome</name>
    <dbReference type="NCBI Taxonomy" id="1070528"/>
    <lineage>
        <taxon>unclassified sequences</taxon>
        <taxon>metagenomes</taxon>
        <taxon>organismal metagenomes</taxon>
    </lineage>
</organism>
<feature type="coiled-coil region" evidence="1">
    <location>
        <begin position="1"/>
        <end position="31"/>
    </location>
</feature>
<protein>
    <submittedName>
        <fullName evidence="2">Uncharacterized protein</fullName>
    </submittedName>
</protein>
<sequence length="92" mass="11005">MEEERFQVEQLEQLRKATNASKRKLALLKLEREVISRDVRRLRRVQRELVNSVRTSNDVYLALREEIQGMVEFIPFTEAEREKIQSAFEKTP</sequence>
<accession>A0A6C0BLN3</accession>
<reference evidence="2" key="1">
    <citation type="journal article" date="2020" name="Nature">
        <title>Giant virus diversity and host interactions through global metagenomics.</title>
        <authorList>
            <person name="Schulz F."/>
            <person name="Roux S."/>
            <person name="Paez-Espino D."/>
            <person name="Jungbluth S."/>
            <person name="Walsh D.A."/>
            <person name="Denef V.J."/>
            <person name="McMahon K.D."/>
            <person name="Konstantinidis K.T."/>
            <person name="Eloe-Fadrosh E.A."/>
            <person name="Kyrpides N.C."/>
            <person name="Woyke T."/>
        </authorList>
    </citation>
    <scope>NUCLEOTIDE SEQUENCE</scope>
    <source>
        <strain evidence="2">GVMAG-M-3300017989-17</strain>
    </source>
</reference>
<evidence type="ECO:0000256" key="1">
    <source>
        <dbReference type="SAM" id="Coils"/>
    </source>
</evidence>
<dbReference type="EMBL" id="MN739202">
    <property type="protein sequence ID" value="QHS93297.1"/>
    <property type="molecule type" value="Genomic_DNA"/>
</dbReference>
<evidence type="ECO:0000313" key="2">
    <source>
        <dbReference type="EMBL" id="QHS93297.1"/>
    </source>
</evidence>
<keyword evidence="1" id="KW-0175">Coiled coil</keyword>